<sequence length="74" mass="8232">MAYILELFQFRVARNNAAASHKGTIKEKIERFASRHALAKYVFAFVGIPVLILAALFICLAVITLPMALLLGWV</sequence>
<dbReference type="AlphaFoldDB" id="A0A926DGL7"/>
<proteinExistence type="predicted"/>
<keyword evidence="1" id="KW-1133">Transmembrane helix</keyword>
<keyword evidence="1" id="KW-0472">Membrane</keyword>
<evidence type="ECO:0000256" key="1">
    <source>
        <dbReference type="SAM" id="Phobius"/>
    </source>
</evidence>
<dbReference type="RefSeq" id="WP_249279627.1">
    <property type="nucleotide sequence ID" value="NZ_JACRSS010000001.1"/>
</dbReference>
<comment type="caution">
    <text evidence="2">The sequence shown here is derived from an EMBL/GenBank/DDBJ whole genome shotgun (WGS) entry which is preliminary data.</text>
</comment>
<accession>A0A926DGL7</accession>
<dbReference type="EMBL" id="JACRSS010000001">
    <property type="protein sequence ID" value="MBC8537763.1"/>
    <property type="molecule type" value="Genomic_DNA"/>
</dbReference>
<reference evidence="2" key="1">
    <citation type="submission" date="2020-08" db="EMBL/GenBank/DDBJ databases">
        <title>Genome public.</title>
        <authorList>
            <person name="Liu C."/>
            <person name="Sun Q."/>
        </authorList>
    </citation>
    <scope>NUCLEOTIDE SEQUENCE</scope>
    <source>
        <strain evidence="2">NSJ-63</strain>
    </source>
</reference>
<feature type="transmembrane region" description="Helical" evidence="1">
    <location>
        <begin position="41"/>
        <end position="71"/>
    </location>
</feature>
<evidence type="ECO:0000313" key="2">
    <source>
        <dbReference type="EMBL" id="MBC8537763.1"/>
    </source>
</evidence>
<keyword evidence="1" id="KW-0812">Transmembrane</keyword>
<keyword evidence="3" id="KW-1185">Reference proteome</keyword>
<evidence type="ECO:0000313" key="3">
    <source>
        <dbReference type="Proteomes" id="UP000617951"/>
    </source>
</evidence>
<name>A0A926DGL7_9FIRM</name>
<dbReference type="Proteomes" id="UP000617951">
    <property type="component" value="Unassembled WGS sequence"/>
</dbReference>
<protein>
    <submittedName>
        <fullName evidence="2">Uncharacterized protein</fullName>
    </submittedName>
</protein>
<organism evidence="2 3">
    <name type="scientific">Guopingia tenuis</name>
    <dbReference type="NCBI Taxonomy" id="2763656"/>
    <lineage>
        <taxon>Bacteria</taxon>
        <taxon>Bacillati</taxon>
        <taxon>Bacillota</taxon>
        <taxon>Clostridia</taxon>
        <taxon>Christensenellales</taxon>
        <taxon>Christensenellaceae</taxon>
        <taxon>Guopingia</taxon>
    </lineage>
</organism>
<gene>
    <name evidence="2" type="ORF">H8693_02300</name>
</gene>